<dbReference type="InterPro" id="IPR011330">
    <property type="entry name" value="Glyco_hydro/deAcase_b/a-brl"/>
</dbReference>
<dbReference type="GO" id="GO:0016811">
    <property type="term" value="F:hydrolase activity, acting on carbon-nitrogen (but not peptide) bonds, in linear amides"/>
    <property type="evidence" value="ECO:0007669"/>
    <property type="project" value="InterPro"/>
</dbReference>
<dbReference type="Proteomes" id="UP000674938">
    <property type="component" value="Unassembled WGS sequence"/>
</dbReference>
<gene>
    <name evidence="6" type="ORF">I6N95_12645</name>
</gene>
<keyword evidence="2" id="KW-0479">Metal-binding</keyword>
<dbReference type="InterPro" id="IPR006879">
    <property type="entry name" value="YdjC-like"/>
</dbReference>
<evidence type="ECO:0000256" key="1">
    <source>
        <dbReference type="ARBA" id="ARBA00001946"/>
    </source>
</evidence>
<keyword evidence="3" id="KW-0378">Hydrolase</keyword>
<evidence type="ECO:0000256" key="5">
    <source>
        <dbReference type="ARBA" id="ARBA00023277"/>
    </source>
</evidence>
<dbReference type="CDD" id="cd10803">
    <property type="entry name" value="YdjC_EF3048_like"/>
    <property type="match status" value="1"/>
</dbReference>
<dbReference type="RefSeq" id="WP_209528470.1">
    <property type="nucleotide sequence ID" value="NZ_JAEEGA010000007.1"/>
</dbReference>
<name>A0A940PBS4_9ENTE</name>
<sequence>MGKVIINSDDFGYSRGVNYGILDAYRLGILTSTTVMANMPGFDHAVSLKNDYPNLGVGVHLTLTCGEPLLSNVATLTEGRRFRPLKDYQEGCDIDYDELYQEWNAQIQRVYRAGIVPTHLDSHHHTHTFGKNQEVVVALAQKYDLPVRGNFSLATSVRHTTYFEALFDEVGVDNQADSLLDVDLAVYLEELIRTLQTRESTEIMCHAAYLDQLLYRQSSFLYPRINQVEFLIHSDFAKKVMKDSQIELITYSEL</sequence>
<dbReference type="InterPro" id="IPR022948">
    <property type="entry name" value="COD_ChbG_bac"/>
</dbReference>
<dbReference type="PANTHER" id="PTHR31609:SF1">
    <property type="entry name" value="CARBOHYDRATE DEACETYLASE"/>
    <property type="match status" value="1"/>
</dbReference>
<evidence type="ECO:0000256" key="4">
    <source>
        <dbReference type="ARBA" id="ARBA00022842"/>
    </source>
</evidence>
<proteinExistence type="predicted"/>
<keyword evidence="4" id="KW-0460">Magnesium</keyword>
<dbReference type="GO" id="GO:0019213">
    <property type="term" value="F:deacetylase activity"/>
    <property type="evidence" value="ECO:0007669"/>
    <property type="project" value="TreeGrafter"/>
</dbReference>
<organism evidence="6 7">
    <name type="scientific">Vagococcus allomyrinae</name>
    <dbReference type="NCBI Taxonomy" id="2794353"/>
    <lineage>
        <taxon>Bacteria</taxon>
        <taxon>Bacillati</taxon>
        <taxon>Bacillota</taxon>
        <taxon>Bacilli</taxon>
        <taxon>Lactobacillales</taxon>
        <taxon>Enterococcaceae</taxon>
        <taxon>Vagococcus</taxon>
    </lineage>
</organism>
<dbReference type="PANTHER" id="PTHR31609">
    <property type="entry name" value="YDJC DEACETYLASE FAMILY MEMBER"/>
    <property type="match status" value="1"/>
</dbReference>
<dbReference type="EMBL" id="JAEEGA010000007">
    <property type="protein sequence ID" value="MBP1041860.1"/>
    <property type="molecule type" value="Genomic_DNA"/>
</dbReference>
<comment type="cofactor">
    <cofactor evidence="1">
        <name>Mg(2+)</name>
        <dbReference type="ChEBI" id="CHEBI:18420"/>
    </cofactor>
</comment>
<accession>A0A940PBS4</accession>
<reference evidence="6" key="1">
    <citation type="submission" date="2020-12" db="EMBL/GenBank/DDBJ databases">
        <title>Vagococcus allomyrinae sp. nov. and Enterococcus lavae sp. nov., isolated from the larvae of Allomyrina dichotoma.</title>
        <authorList>
            <person name="Lee S.D."/>
        </authorList>
    </citation>
    <scope>NUCLEOTIDE SEQUENCE</scope>
    <source>
        <strain evidence="6">BWB3-3</strain>
    </source>
</reference>
<dbReference type="GO" id="GO:0046872">
    <property type="term" value="F:metal ion binding"/>
    <property type="evidence" value="ECO:0007669"/>
    <property type="project" value="UniProtKB-KW"/>
</dbReference>
<evidence type="ECO:0000313" key="7">
    <source>
        <dbReference type="Proteomes" id="UP000674938"/>
    </source>
</evidence>
<dbReference type="Pfam" id="PF04794">
    <property type="entry name" value="YdjC"/>
    <property type="match status" value="1"/>
</dbReference>
<dbReference type="SUPFAM" id="SSF88713">
    <property type="entry name" value="Glycoside hydrolase/deacetylase"/>
    <property type="match status" value="1"/>
</dbReference>
<comment type="caution">
    <text evidence="6">The sequence shown here is derived from an EMBL/GenBank/DDBJ whole genome shotgun (WGS) entry which is preliminary data.</text>
</comment>
<evidence type="ECO:0000256" key="2">
    <source>
        <dbReference type="ARBA" id="ARBA00022723"/>
    </source>
</evidence>
<dbReference type="AlphaFoldDB" id="A0A940PBS4"/>
<keyword evidence="5" id="KW-0119">Carbohydrate metabolism</keyword>
<dbReference type="Gene3D" id="3.20.20.370">
    <property type="entry name" value="Glycoside hydrolase/deacetylase"/>
    <property type="match status" value="1"/>
</dbReference>
<protein>
    <submittedName>
        <fullName evidence="6">Carbohydrate deacetylase</fullName>
    </submittedName>
</protein>
<keyword evidence="7" id="KW-1185">Reference proteome</keyword>
<evidence type="ECO:0000313" key="6">
    <source>
        <dbReference type="EMBL" id="MBP1041860.1"/>
    </source>
</evidence>
<dbReference type="GO" id="GO:0000272">
    <property type="term" value="P:polysaccharide catabolic process"/>
    <property type="evidence" value="ECO:0007669"/>
    <property type="project" value="InterPro"/>
</dbReference>
<evidence type="ECO:0000256" key="3">
    <source>
        <dbReference type="ARBA" id="ARBA00022801"/>
    </source>
</evidence>